<keyword evidence="3" id="KW-1185">Reference proteome</keyword>
<name>A0AAE3G2N2_9GAMM</name>
<dbReference type="Proteomes" id="UP001205843">
    <property type="component" value="Unassembled WGS sequence"/>
</dbReference>
<organism evidence="2 3">
    <name type="scientific">Natronocella acetinitrilica</name>
    <dbReference type="NCBI Taxonomy" id="414046"/>
    <lineage>
        <taxon>Bacteria</taxon>
        <taxon>Pseudomonadati</taxon>
        <taxon>Pseudomonadota</taxon>
        <taxon>Gammaproteobacteria</taxon>
        <taxon>Chromatiales</taxon>
        <taxon>Ectothiorhodospiraceae</taxon>
        <taxon>Natronocella</taxon>
    </lineage>
</organism>
<dbReference type="AlphaFoldDB" id="A0AAE3G2N2"/>
<gene>
    <name evidence="2" type="ORF">J2T57_001616</name>
</gene>
<protein>
    <submittedName>
        <fullName evidence="2">Uncharacterized protein</fullName>
    </submittedName>
</protein>
<comment type="caution">
    <text evidence="2">The sequence shown here is derived from an EMBL/GenBank/DDBJ whole genome shotgun (WGS) entry which is preliminary data.</text>
</comment>
<feature type="region of interest" description="Disordered" evidence="1">
    <location>
        <begin position="182"/>
        <end position="208"/>
    </location>
</feature>
<dbReference type="RefSeq" id="WP_253476565.1">
    <property type="nucleotide sequence ID" value="NZ_JALJXV010000003.1"/>
</dbReference>
<evidence type="ECO:0000256" key="1">
    <source>
        <dbReference type="SAM" id="MobiDB-lite"/>
    </source>
</evidence>
<sequence>MQREAAQLGDGPCPAHWSAQHCEMALNSLLAEGRRVLRDAGDLPGPRLRLYRGGASADLTLPPARRDGRVRLQLAAARACARAVSCEAAALMLCAWSGESGREREVLFATLEIAGGGVIDQGYRIERDAAGQVTGFGPWSAAIGPCGGSGCAGLLNGPLLALPWGARALSRTLTERAHTLLGSPGRAAAGEKARAQAAQRRATRNSEK</sequence>
<evidence type="ECO:0000313" key="2">
    <source>
        <dbReference type="EMBL" id="MCP1674514.1"/>
    </source>
</evidence>
<accession>A0AAE3G2N2</accession>
<proteinExistence type="predicted"/>
<reference evidence="2" key="1">
    <citation type="submission" date="2022-03" db="EMBL/GenBank/DDBJ databases">
        <title>Genomic Encyclopedia of Type Strains, Phase III (KMG-III): the genomes of soil and plant-associated and newly described type strains.</title>
        <authorList>
            <person name="Whitman W."/>
        </authorList>
    </citation>
    <scope>NUCLEOTIDE SEQUENCE</scope>
    <source>
        <strain evidence="2">ANL 6-2</strain>
    </source>
</reference>
<dbReference type="EMBL" id="JALJXV010000003">
    <property type="protein sequence ID" value="MCP1674514.1"/>
    <property type="molecule type" value="Genomic_DNA"/>
</dbReference>
<evidence type="ECO:0000313" key="3">
    <source>
        <dbReference type="Proteomes" id="UP001205843"/>
    </source>
</evidence>